<keyword evidence="3" id="KW-1185">Reference proteome</keyword>
<sequence>MASTSATAGTSGGKDNGGGSKDESGQGIWVEKPIISHLPQQDKDQQHVKLEAVGYAAPPNAPCGQPLIQQGAYIIHIGFPVTVPQKH</sequence>
<dbReference type="EMBL" id="VSRR010008874">
    <property type="protein sequence ID" value="MPC49441.1"/>
    <property type="molecule type" value="Genomic_DNA"/>
</dbReference>
<feature type="compositionally biased region" description="Gly residues" evidence="1">
    <location>
        <begin position="10"/>
        <end position="19"/>
    </location>
</feature>
<protein>
    <submittedName>
        <fullName evidence="2">Uncharacterized protein</fullName>
    </submittedName>
</protein>
<evidence type="ECO:0000256" key="1">
    <source>
        <dbReference type="SAM" id="MobiDB-lite"/>
    </source>
</evidence>
<reference evidence="2 3" key="1">
    <citation type="submission" date="2019-05" db="EMBL/GenBank/DDBJ databases">
        <title>Another draft genome of Portunus trituberculatus and its Hox gene families provides insights of decapod evolution.</title>
        <authorList>
            <person name="Jeong J.-H."/>
            <person name="Song I."/>
            <person name="Kim S."/>
            <person name="Choi T."/>
            <person name="Kim D."/>
            <person name="Ryu S."/>
            <person name="Kim W."/>
        </authorList>
    </citation>
    <scope>NUCLEOTIDE SEQUENCE [LARGE SCALE GENOMIC DNA]</scope>
    <source>
        <tissue evidence="2">Muscle</tissue>
    </source>
</reference>
<gene>
    <name evidence="2" type="ORF">E2C01_043242</name>
</gene>
<evidence type="ECO:0000313" key="2">
    <source>
        <dbReference type="EMBL" id="MPC49441.1"/>
    </source>
</evidence>
<dbReference type="Proteomes" id="UP000324222">
    <property type="component" value="Unassembled WGS sequence"/>
</dbReference>
<name>A0A5B7FPR8_PORTR</name>
<dbReference type="AlphaFoldDB" id="A0A5B7FPR8"/>
<accession>A0A5B7FPR8</accession>
<comment type="caution">
    <text evidence="2">The sequence shown here is derived from an EMBL/GenBank/DDBJ whole genome shotgun (WGS) entry which is preliminary data.</text>
</comment>
<evidence type="ECO:0000313" key="3">
    <source>
        <dbReference type="Proteomes" id="UP000324222"/>
    </source>
</evidence>
<organism evidence="2 3">
    <name type="scientific">Portunus trituberculatus</name>
    <name type="common">Swimming crab</name>
    <name type="synonym">Neptunus trituberculatus</name>
    <dbReference type="NCBI Taxonomy" id="210409"/>
    <lineage>
        <taxon>Eukaryota</taxon>
        <taxon>Metazoa</taxon>
        <taxon>Ecdysozoa</taxon>
        <taxon>Arthropoda</taxon>
        <taxon>Crustacea</taxon>
        <taxon>Multicrustacea</taxon>
        <taxon>Malacostraca</taxon>
        <taxon>Eumalacostraca</taxon>
        <taxon>Eucarida</taxon>
        <taxon>Decapoda</taxon>
        <taxon>Pleocyemata</taxon>
        <taxon>Brachyura</taxon>
        <taxon>Eubrachyura</taxon>
        <taxon>Portunoidea</taxon>
        <taxon>Portunidae</taxon>
        <taxon>Portuninae</taxon>
        <taxon>Portunus</taxon>
    </lineage>
</organism>
<proteinExistence type="predicted"/>
<feature type="region of interest" description="Disordered" evidence="1">
    <location>
        <begin position="1"/>
        <end position="27"/>
    </location>
</feature>